<proteinExistence type="predicted"/>
<comment type="caution">
    <text evidence="1">The sequence shown here is derived from an EMBL/GenBank/DDBJ whole genome shotgun (WGS) entry which is preliminary data.</text>
</comment>
<evidence type="ECO:0000313" key="1">
    <source>
        <dbReference type="EMBL" id="GAG09916.1"/>
    </source>
</evidence>
<feature type="non-terminal residue" evidence="1">
    <location>
        <position position="1"/>
    </location>
</feature>
<sequence>PHNLKQYDNGWVVTKVNEYPSFCLRIRDLIHLKKDETMIVKNKMISKWVEDLRRYPKEIIALEDYSNLRKRLMEKLCVNILPDRLSNEVIAELGLLEKDSSIFKDTVENWVLETCVNPCWGADSPGWCHLKSMVNFHLKEELANLHPYLSDLLKKKKALWINSSVGKVQDSYKWFFQDPVNNSKMLLVLDLIGAYPKDFKDEILFRYNIKLTSLIVNLEDILERVAPLDSNKEVVEYLNDQVMIYWKKILKGKAISLSDIISQMSGRLERE</sequence>
<dbReference type="EMBL" id="BARS01021988">
    <property type="protein sequence ID" value="GAG09916.1"/>
    <property type="molecule type" value="Genomic_DNA"/>
</dbReference>
<name>X0WB76_9ZZZZ</name>
<organism evidence="1">
    <name type="scientific">marine sediment metagenome</name>
    <dbReference type="NCBI Taxonomy" id="412755"/>
    <lineage>
        <taxon>unclassified sequences</taxon>
        <taxon>metagenomes</taxon>
        <taxon>ecological metagenomes</taxon>
    </lineage>
</organism>
<accession>X0WB76</accession>
<dbReference type="AlphaFoldDB" id="X0WB76"/>
<protein>
    <submittedName>
        <fullName evidence="1">Uncharacterized protein</fullName>
    </submittedName>
</protein>
<reference evidence="1" key="1">
    <citation type="journal article" date="2014" name="Front. Microbiol.">
        <title>High frequency of phylogenetically diverse reductive dehalogenase-homologous genes in deep subseafloor sedimentary metagenomes.</title>
        <authorList>
            <person name="Kawai M."/>
            <person name="Futagami T."/>
            <person name="Toyoda A."/>
            <person name="Takaki Y."/>
            <person name="Nishi S."/>
            <person name="Hori S."/>
            <person name="Arai W."/>
            <person name="Tsubouchi T."/>
            <person name="Morono Y."/>
            <person name="Uchiyama I."/>
            <person name="Ito T."/>
            <person name="Fujiyama A."/>
            <person name="Inagaki F."/>
            <person name="Takami H."/>
        </authorList>
    </citation>
    <scope>NUCLEOTIDE SEQUENCE</scope>
    <source>
        <strain evidence="1">Expedition CK06-06</strain>
    </source>
</reference>
<feature type="non-terminal residue" evidence="1">
    <location>
        <position position="271"/>
    </location>
</feature>
<gene>
    <name evidence="1" type="ORF">S01H1_35209</name>
</gene>